<dbReference type="EMBL" id="ABED02000019">
    <property type="protein sequence ID" value="EDP22511.1"/>
    <property type="molecule type" value="Genomic_DNA"/>
</dbReference>
<comment type="caution">
    <text evidence="1">The sequence shown here is derived from an EMBL/GenBank/DDBJ whole genome shotgun (WGS) entry which is preliminary data.</text>
</comment>
<evidence type="ECO:0000313" key="1">
    <source>
        <dbReference type="EMBL" id="EDP22511.1"/>
    </source>
</evidence>
<reference evidence="1 2" key="1">
    <citation type="submission" date="2007-09" db="EMBL/GenBank/DDBJ databases">
        <title>Draft genome sequence of Faecalibacterium prausnitzii M21/2.</title>
        <authorList>
            <person name="Sudarsanam P."/>
            <person name="Ley R."/>
            <person name="Guruge J."/>
            <person name="Turnbaugh P.J."/>
            <person name="Mahowald M."/>
            <person name="Liep D."/>
            <person name="Gordon J."/>
        </authorList>
    </citation>
    <scope>NUCLEOTIDE SEQUENCE [LARGE SCALE GENOMIC DNA]</scope>
    <source>
        <strain evidence="1 2">M21/2</strain>
    </source>
</reference>
<reference evidence="1 2" key="2">
    <citation type="submission" date="2007-09" db="EMBL/GenBank/DDBJ databases">
        <authorList>
            <person name="Fulton L."/>
            <person name="Clifton S."/>
            <person name="Fulton B."/>
            <person name="Xu J."/>
            <person name="Minx P."/>
            <person name="Pepin K.H."/>
            <person name="Johnson M."/>
            <person name="Thiruvilangam P."/>
            <person name="Bhonagiri V."/>
            <person name="Nash W.E."/>
            <person name="Mardis E.R."/>
            <person name="Wilson R.K."/>
        </authorList>
    </citation>
    <scope>NUCLEOTIDE SEQUENCE [LARGE SCALE GENOMIC DNA]</scope>
    <source>
        <strain evidence="1 2">M21/2</strain>
    </source>
</reference>
<dbReference type="Proteomes" id="UP000005945">
    <property type="component" value="Unassembled WGS sequence"/>
</dbReference>
<proteinExistence type="predicted"/>
<protein>
    <submittedName>
        <fullName evidence="1">Uncharacterized protein</fullName>
    </submittedName>
</protein>
<evidence type="ECO:0000313" key="2">
    <source>
        <dbReference type="Proteomes" id="UP000005945"/>
    </source>
</evidence>
<name>A8S8G7_9FIRM</name>
<dbReference type="AlphaFoldDB" id="A8S8G7"/>
<accession>A8S8G7</accession>
<gene>
    <name evidence="1" type="ORF">FAEPRAM212_00755</name>
</gene>
<sequence>MAKSSNVAVKIHTVFMIAAAVRDMQPAHLRAATPAEYHILSGVSRGFGTKV</sequence>
<dbReference type="HOGENOM" id="CLU_3099021_0_0_9"/>
<organism evidence="1 2">
    <name type="scientific">Faecalibacterium prausnitzii M21/2</name>
    <dbReference type="NCBI Taxonomy" id="411485"/>
    <lineage>
        <taxon>Bacteria</taxon>
        <taxon>Bacillati</taxon>
        <taxon>Bacillota</taxon>
        <taxon>Clostridia</taxon>
        <taxon>Eubacteriales</taxon>
        <taxon>Oscillospiraceae</taxon>
        <taxon>Faecalibacterium</taxon>
    </lineage>
</organism>